<geneLocation type="plasmid" evidence="1 2">
    <name>pROB01</name>
</geneLocation>
<evidence type="ECO:0000313" key="1">
    <source>
        <dbReference type="EMBL" id="BAH56025.1"/>
    </source>
</evidence>
<proteinExistence type="predicted"/>
<sequence length="153" mass="16956">MWYLFMLATIHYYAVRYCWKVDLAKGRRCEMTQAAYLNTRPIEFAKGDLVAWTVRPGVYTVVTRSRASVVLLPVVPEPYATPDGGWITHPSKLRPVDFVEVGRAAHAEGETLSPALSAVVRRALEGLTVGDGLGRKIMSDFVDGWTAASLAER</sequence>
<gene>
    <name evidence="1" type="ordered locus">ROP_pROB01-05260</name>
</gene>
<dbReference type="KEGG" id="rop:ROP_pROB01-05260"/>
<keyword evidence="1" id="KW-0614">Plasmid</keyword>
<dbReference type="Proteomes" id="UP000002212">
    <property type="component" value="Plasmid pROB01"/>
</dbReference>
<accession>C1BCH0</accession>
<evidence type="ECO:0000313" key="2">
    <source>
        <dbReference type="Proteomes" id="UP000002212"/>
    </source>
</evidence>
<protein>
    <submittedName>
        <fullName evidence="1">Uncharacterized protein</fullName>
    </submittedName>
</protein>
<dbReference type="PATRIC" id="fig|632772.20.peg.8283"/>
<dbReference type="HOGENOM" id="CLU_1711852_0_0_11"/>
<dbReference type="AlphaFoldDB" id="C1BCH0"/>
<dbReference type="EMBL" id="AP011116">
    <property type="protein sequence ID" value="BAH56025.1"/>
    <property type="molecule type" value="Genomic_DNA"/>
</dbReference>
<organism evidence="1 2">
    <name type="scientific">Rhodococcus opacus (strain B4)</name>
    <dbReference type="NCBI Taxonomy" id="632772"/>
    <lineage>
        <taxon>Bacteria</taxon>
        <taxon>Bacillati</taxon>
        <taxon>Actinomycetota</taxon>
        <taxon>Actinomycetes</taxon>
        <taxon>Mycobacteriales</taxon>
        <taxon>Nocardiaceae</taxon>
        <taxon>Rhodococcus</taxon>
    </lineage>
</organism>
<reference evidence="1 2" key="1">
    <citation type="submission" date="2009-03" db="EMBL/GenBank/DDBJ databases">
        <title>Comparison of the complete genome sequences of Rhodococcus erythropolis PR4 and Rhodococcus opacus B4.</title>
        <authorList>
            <person name="Takarada H."/>
            <person name="Sekine M."/>
            <person name="Hosoyama A."/>
            <person name="Yamada R."/>
            <person name="Fujisawa T."/>
            <person name="Omata S."/>
            <person name="Shimizu A."/>
            <person name="Tsukatani N."/>
            <person name="Tanikawa S."/>
            <person name="Fujita N."/>
            <person name="Harayama S."/>
        </authorList>
    </citation>
    <scope>NUCLEOTIDE SEQUENCE [LARGE SCALE GENOMIC DNA]</scope>
    <source>
        <strain evidence="1 2">B4</strain>
        <plasmid evidence="1 2">pROB01</plasmid>
    </source>
</reference>
<name>C1BCH0_RHOOB</name>